<gene>
    <name evidence="1" type="ORF">FA15DRAFT_675071</name>
</gene>
<proteinExistence type="predicted"/>
<dbReference type="EMBL" id="ML210380">
    <property type="protein sequence ID" value="TFK18763.1"/>
    <property type="molecule type" value="Genomic_DNA"/>
</dbReference>
<evidence type="ECO:0000313" key="2">
    <source>
        <dbReference type="Proteomes" id="UP000307440"/>
    </source>
</evidence>
<protein>
    <recommendedName>
        <fullName evidence="3">F-box domain-containing protein</fullName>
    </recommendedName>
</protein>
<sequence>MDQLPAELVSHVVRHLSNDPSSLRAASQVSSRLLEPTQRILFRKLELRRPRHHFDEFPAHGRDYRPGAALLAIFKQSPHLATYTKDISIRNHVFTRVNFWSGVIDVPGWLGLDNDLPLALELIPIGGVKSVTMEGLSPWNVLPEATKQVLANILRSPSLLVLEINYAPIHLLNLCGPSVIKFKTEYLEDPITHEPFDGLPTQPEQESPMRLQAIGISFQPAENSFIKLLLDPNSHFDISGLNVLETTEMDVALFLGPLIKICAASLRILSFEAPQEQTDLNLNLSGCVSLEEVVVRGMLIDPEPEIEGMHCVFPLMEALESIPSCAPLECINIRIHHSTTQPIKAEPWMELDNFLSLRIPNRLPSLARIVVYVQWIRLIHGVFSADEVKSQYEGSLPKLLRLGLLNVTLGTSFDRFDRYLMV</sequence>
<keyword evidence="2" id="KW-1185">Reference proteome</keyword>
<accession>A0A5C3KGH1</accession>
<organism evidence="1 2">
    <name type="scientific">Coprinopsis marcescibilis</name>
    <name type="common">Agaric fungus</name>
    <name type="synonym">Psathyrella marcescibilis</name>
    <dbReference type="NCBI Taxonomy" id="230819"/>
    <lineage>
        <taxon>Eukaryota</taxon>
        <taxon>Fungi</taxon>
        <taxon>Dikarya</taxon>
        <taxon>Basidiomycota</taxon>
        <taxon>Agaricomycotina</taxon>
        <taxon>Agaricomycetes</taxon>
        <taxon>Agaricomycetidae</taxon>
        <taxon>Agaricales</taxon>
        <taxon>Agaricineae</taxon>
        <taxon>Psathyrellaceae</taxon>
        <taxon>Coprinopsis</taxon>
    </lineage>
</organism>
<dbReference type="Proteomes" id="UP000307440">
    <property type="component" value="Unassembled WGS sequence"/>
</dbReference>
<evidence type="ECO:0008006" key="3">
    <source>
        <dbReference type="Google" id="ProtNLM"/>
    </source>
</evidence>
<name>A0A5C3KGH1_COPMA</name>
<dbReference type="OrthoDB" id="2745898at2759"/>
<dbReference type="AlphaFoldDB" id="A0A5C3KGH1"/>
<evidence type="ECO:0000313" key="1">
    <source>
        <dbReference type="EMBL" id="TFK18763.1"/>
    </source>
</evidence>
<reference evidence="1 2" key="1">
    <citation type="journal article" date="2019" name="Nat. Ecol. Evol.">
        <title>Megaphylogeny resolves global patterns of mushroom evolution.</title>
        <authorList>
            <person name="Varga T."/>
            <person name="Krizsan K."/>
            <person name="Foldi C."/>
            <person name="Dima B."/>
            <person name="Sanchez-Garcia M."/>
            <person name="Sanchez-Ramirez S."/>
            <person name="Szollosi G.J."/>
            <person name="Szarkandi J.G."/>
            <person name="Papp V."/>
            <person name="Albert L."/>
            <person name="Andreopoulos W."/>
            <person name="Angelini C."/>
            <person name="Antonin V."/>
            <person name="Barry K.W."/>
            <person name="Bougher N.L."/>
            <person name="Buchanan P."/>
            <person name="Buyck B."/>
            <person name="Bense V."/>
            <person name="Catcheside P."/>
            <person name="Chovatia M."/>
            <person name="Cooper J."/>
            <person name="Damon W."/>
            <person name="Desjardin D."/>
            <person name="Finy P."/>
            <person name="Geml J."/>
            <person name="Haridas S."/>
            <person name="Hughes K."/>
            <person name="Justo A."/>
            <person name="Karasinski D."/>
            <person name="Kautmanova I."/>
            <person name="Kiss B."/>
            <person name="Kocsube S."/>
            <person name="Kotiranta H."/>
            <person name="LaButti K.M."/>
            <person name="Lechner B.E."/>
            <person name="Liimatainen K."/>
            <person name="Lipzen A."/>
            <person name="Lukacs Z."/>
            <person name="Mihaltcheva S."/>
            <person name="Morgado L.N."/>
            <person name="Niskanen T."/>
            <person name="Noordeloos M.E."/>
            <person name="Ohm R.A."/>
            <person name="Ortiz-Santana B."/>
            <person name="Ovrebo C."/>
            <person name="Racz N."/>
            <person name="Riley R."/>
            <person name="Savchenko A."/>
            <person name="Shiryaev A."/>
            <person name="Soop K."/>
            <person name="Spirin V."/>
            <person name="Szebenyi C."/>
            <person name="Tomsovsky M."/>
            <person name="Tulloss R.E."/>
            <person name="Uehling J."/>
            <person name="Grigoriev I.V."/>
            <person name="Vagvolgyi C."/>
            <person name="Papp T."/>
            <person name="Martin F.M."/>
            <person name="Miettinen O."/>
            <person name="Hibbett D.S."/>
            <person name="Nagy L.G."/>
        </authorList>
    </citation>
    <scope>NUCLEOTIDE SEQUENCE [LARGE SCALE GENOMIC DNA]</scope>
    <source>
        <strain evidence="1 2">CBS 121175</strain>
    </source>
</reference>